<evidence type="ECO:0000313" key="4">
    <source>
        <dbReference type="Proteomes" id="UP001589709"/>
    </source>
</evidence>
<evidence type="ECO:0008006" key="5">
    <source>
        <dbReference type="Google" id="ProtNLM"/>
    </source>
</evidence>
<evidence type="ECO:0000256" key="1">
    <source>
        <dbReference type="SAM" id="MobiDB-lite"/>
    </source>
</evidence>
<sequence length="193" mass="19799">MSVRFTTKARRGAVALSLAAGLALGVAGCGTGGGQDDKPDTSASASQDRGSQPTPQEGQDEALLAELKGPDGLLLQVTSAQRDAGGFVTVSGNLKNDGAERVTVNGAVRGNETEILRHGMSLGGATLVDSKDKKRYYVLRDTDGRPLTTTGFSSLKAGESLAVFMQFPSPPASSAEVILQLPTFASATFPVSG</sequence>
<organism evidence="3 4">
    <name type="scientific">Streptomyces cinereospinus</name>
    <dbReference type="NCBI Taxonomy" id="285561"/>
    <lineage>
        <taxon>Bacteria</taxon>
        <taxon>Bacillati</taxon>
        <taxon>Actinomycetota</taxon>
        <taxon>Actinomycetes</taxon>
        <taxon>Kitasatosporales</taxon>
        <taxon>Streptomycetaceae</taxon>
        <taxon>Streptomyces</taxon>
    </lineage>
</organism>
<dbReference type="RefSeq" id="WP_381346764.1">
    <property type="nucleotide sequence ID" value="NZ_JBHMCY010000028.1"/>
</dbReference>
<dbReference type="Proteomes" id="UP001589709">
    <property type="component" value="Unassembled WGS sequence"/>
</dbReference>
<reference evidence="3 4" key="1">
    <citation type="submission" date="2024-09" db="EMBL/GenBank/DDBJ databases">
        <authorList>
            <person name="Sun Q."/>
            <person name="Mori K."/>
        </authorList>
    </citation>
    <scope>NUCLEOTIDE SEQUENCE [LARGE SCALE GENOMIC DNA]</scope>
    <source>
        <strain evidence="3 4">JCM 6917</strain>
    </source>
</reference>
<protein>
    <recommendedName>
        <fullName evidence="5">Secreted protein</fullName>
    </recommendedName>
</protein>
<evidence type="ECO:0000256" key="2">
    <source>
        <dbReference type="SAM" id="SignalP"/>
    </source>
</evidence>
<keyword evidence="4" id="KW-1185">Reference proteome</keyword>
<comment type="caution">
    <text evidence="3">The sequence shown here is derived from an EMBL/GenBank/DDBJ whole genome shotgun (WGS) entry which is preliminary data.</text>
</comment>
<name>A0ABV5N1S2_9ACTN</name>
<feature type="chain" id="PRO_5045572392" description="Secreted protein" evidence="2">
    <location>
        <begin position="29"/>
        <end position="193"/>
    </location>
</feature>
<gene>
    <name evidence="3" type="ORF">ACFF45_16350</name>
</gene>
<dbReference type="PROSITE" id="PS51257">
    <property type="entry name" value="PROKAR_LIPOPROTEIN"/>
    <property type="match status" value="1"/>
</dbReference>
<accession>A0ABV5N1S2</accession>
<keyword evidence="2" id="KW-0732">Signal</keyword>
<feature type="signal peptide" evidence="2">
    <location>
        <begin position="1"/>
        <end position="28"/>
    </location>
</feature>
<proteinExistence type="predicted"/>
<dbReference type="EMBL" id="JBHMCY010000028">
    <property type="protein sequence ID" value="MFB9464233.1"/>
    <property type="molecule type" value="Genomic_DNA"/>
</dbReference>
<feature type="region of interest" description="Disordered" evidence="1">
    <location>
        <begin position="32"/>
        <end position="58"/>
    </location>
</feature>
<feature type="compositionally biased region" description="Polar residues" evidence="1">
    <location>
        <begin position="41"/>
        <end position="57"/>
    </location>
</feature>
<evidence type="ECO:0000313" key="3">
    <source>
        <dbReference type="EMBL" id="MFB9464233.1"/>
    </source>
</evidence>